<dbReference type="EMBL" id="JAHLQT010003055">
    <property type="protein sequence ID" value="KAG7176665.1"/>
    <property type="molecule type" value="Genomic_DNA"/>
</dbReference>
<keyword evidence="4" id="KW-0378">Hydrolase</keyword>
<gene>
    <name evidence="4" type="primary">Mcm9-L1</name>
    <name evidence="4" type="ORF">Hamer_G015484</name>
</gene>
<dbReference type="PANTHER" id="PTHR47331:SF1">
    <property type="entry name" value="GAG-LIKE PROTEIN"/>
    <property type="match status" value="1"/>
</dbReference>
<comment type="caution">
    <text evidence="4">The sequence shown here is derived from an EMBL/GenBank/DDBJ whole genome shotgun (WGS) entry which is preliminary data.</text>
</comment>
<keyword evidence="4" id="KW-0547">Nucleotide-binding</keyword>
<feature type="compositionally biased region" description="Basic and acidic residues" evidence="1">
    <location>
        <begin position="468"/>
        <end position="477"/>
    </location>
</feature>
<dbReference type="Gene3D" id="3.40.50.300">
    <property type="entry name" value="P-loop containing nucleotide triphosphate hydrolases"/>
    <property type="match status" value="1"/>
</dbReference>
<dbReference type="Pfam" id="PF17921">
    <property type="entry name" value="Integrase_H2C2"/>
    <property type="match status" value="1"/>
</dbReference>
<evidence type="ECO:0000259" key="2">
    <source>
        <dbReference type="Pfam" id="PF17855"/>
    </source>
</evidence>
<dbReference type="Gene3D" id="1.10.340.70">
    <property type="match status" value="1"/>
</dbReference>
<organism evidence="4 5">
    <name type="scientific">Homarus americanus</name>
    <name type="common">American lobster</name>
    <dbReference type="NCBI Taxonomy" id="6706"/>
    <lineage>
        <taxon>Eukaryota</taxon>
        <taxon>Metazoa</taxon>
        <taxon>Ecdysozoa</taxon>
        <taxon>Arthropoda</taxon>
        <taxon>Crustacea</taxon>
        <taxon>Multicrustacea</taxon>
        <taxon>Malacostraca</taxon>
        <taxon>Eumalacostraca</taxon>
        <taxon>Eucarida</taxon>
        <taxon>Decapoda</taxon>
        <taxon>Pleocyemata</taxon>
        <taxon>Astacidea</taxon>
        <taxon>Nephropoidea</taxon>
        <taxon>Nephropidae</taxon>
        <taxon>Homarus</taxon>
    </lineage>
</organism>
<dbReference type="PANTHER" id="PTHR47331">
    <property type="entry name" value="PHD-TYPE DOMAIN-CONTAINING PROTEIN"/>
    <property type="match status" value="1"/>
</dbReference>
<feature type="domain" description="Integrase zinc-binding" evidence="3">
    <location>
        <begin position="297"/>
        <end position="339"/>
    </location>
</feature>
<evidence type="ECO:0000313" key="4">
    <source>
        <dbReference type="EMBL" id="KAG7176665.1"/>
    </source>
</evidence>
<dbReference type="InterPro" id="IPR041562">
    <property type="entry name" value="MCM_lid"/>
</dbReference>
<dbReference type="InterPro" id="IPR027417">
    <property type="entry name" value="P-loop_NTPase"/>
</dbReference>
<dbReference type="Proteomes" id="UP000747542">
    <property type="component" value="Unassembled WGS sequence"/>
</dbReference>
<name>A0A8J5NAX2_HOMAM</name>
<evidence type="ECO:0000313" key="5">
    <source>
        <dbReference type="Proteomes" id="UP000747542"/>
    </source>
</evidence>
<keyword evidence="4" id="KW-0347">Helicase</keyword>
<sequence>MLLPFQRKLNKCVKQDILYGNPCDIDRTTLGQVLEDCVPQRPLLKAVNSDTLSLARQAGFDELESEDIEDVLASHTEELTNEDLQQLTEHSPVEDEDEEEPQRTLTTKRMAEAFNMIQQELNEEGRWIRGPAFLFLEEDSWPKSPLRIPDLTDGVPEVKKETTVLTANVDQGEGILDKLWARYSSWHRLLKSVAWIRRFIEWRLGKRKNKHHRKNRLQVSKLEEAKLAVLRFMQRKGFPRELGMLLQGQPVRGSDIRRLEPHLDTDGLIRVGGRLKHAALHPDQENPILLPRDNRITGLIVREVHSTRAGHSGREHTLAIIRETYWIPKCRKLLDRTIRTIVSDYVLKGRDPLSGDGGREEDWSMAKLQAYFCHVHSIQPAMTPKANIILSRYYQAQRKTDQRSQARTTIRMLESLVRLSQGHAKLMMRTEVTVQDAIVAVTLMEATMCGASVIAGINPLHTSFPHSPGEDYKHQEKLPSMSPNPPHRSQAEPQLILDVAKCIQIEQLCTVSHMGWETRNIQNRVSGML</sequence>
<dbReference type="Pfam" id="PF17855">
    <property type="entry name" value="MCM_lid"/>
    <property type="match status" value="1"/>
</dbReference>
<feature type="region of interest" description="Disordered" evidence="1">
    <location>
        <begin position="78"/>
        <end position="104"/>
    </location>
</feature>
<evidence type="ECO:0000259" key="3">
    <source>
        <dbReference type="Pfam" id="PF17921"/>
    </source>
</evidence>
<protein>
    <submittedName>
        <fullName evidence="4">DNA helicase MCM9-like 1</fullName>
    </submittedName>
</protein>
<keyword evidence="5" id="KW-1185">Reference proteome</keyword>
<reference evidence="4" key="1">
    <citation type="journal article" date="2021" name="Sci. Adv.">
        <title>The American lobster genome reveals insights on longevity, neural, and immune adaptations.</title>
        <authorList>
            <person name="Polinski J.M."/>
            <person name="Zimin A.V."/>
            <person name="Clark K.F."/>
            <person name="Kohn A.B."/>
            <person name="Sadowski N."/>
            <person name="Timp W."/>
            <person name="Ptitsyn A."/>
            <person name="Khanna P."/>
            <person name="Romanova D.Y."/>
            <person name="Williams P."/>
            <person name="Greenwood S.J."/>
            <person name="Moroz L.L."/>
            <person name="Walt D.R."/>
            <person name="Bodnar A.G."/>
        </authorList>
    </citation>
    <scope>NUCLEOTIDE SEQUENCE</scope>
    <source>
        <strain evidence="4">GMGI-L3</strain>
    </source>
</reference>
<proteinExistence type="predicted"/>
<feature type="region of interest" description="Disordered" evidence="1">
    <location>
        <begin position="465"/>
        <end position="490"/>
    </location>
</feature>
<feature type="domain" description="MCM AAA-lid" evidence="2">
    <location>
        <begin position="368"/>
        <end position="447"/>
    </location>
</feature>
<dbReference type="AlphaFoldDB" id="A0A8J5NAX2"/>
<accession>A0A8J5NAX2</accession>
<evidence type="ECO:0000256" key="1">
    <source>
        <dbReference type="SAM" id="MobiDB-lite"/>
    </source>
</evidence>
<dbReference type="GO" id="GO:0004386">
    <property type="term" value="F:helicase activity"/>
    <property type="evidence" value="ECO:0007669"/>
    <property type="project" value="UniProtKB-KW"/>
</dbReference>
<dbReference type="InterPro" id="IPR041588">
    <property type="entry name" value="Integrase_H2C2"/>
</dbReference>
<keyword evidence="4" id="KW-0067">ATP-binding</keyword>